<sequence>MATKHPATSANRRNRTQQQRPILAPLLQLLSVLILRILRLLSLRGSLTRLLLLLLTLLGLVALLRRLVVRVRFTWPLRVRRRGLIIGYLCAVRGLLGLLRLLRALLTWNLLRCLRIPAVIDRDSVVLV</sequence>
<protein>
    <submittedName>
        <fullName evidence="2">Uncharacterized protein</fullName>
    </submittedName>
</protein>
<accession>A0A1S1L1X4</accession>
<evidence type="ECO:0000256" key="1">
    <source>
        <dbReference type="SAM" id="Phobius"/>
    </source>
</evidence>
<gene>
    <name evidence="2" type="ORF">BKG76_09060</name>
</gene>
<feature type="transmembrane region" description="Helical" evidence="1">
    <location>
        <begin position="85"/>
        <end position="102"/>
    </location>
</feature>
<reference evidence="2 3" key="1">
    <citation type="submission" date="2016-10" db="EMBL/GenBank/DDBJ databases">
        <title>Evaluation of Human, Veterinary and Environmental Mycobacterium chelonae Isolates by Core Genome Phylogenomic Analysis, Targeted Gene Comparison, and Anti-microbial Susceptibility Patterns: A Tale of Mistaken Identities.</title>
        <authorList>
            <person name="Fogelson S.B."/>
            <person name="Camus A.C."/>
            <person name="Lorenz W."/>
            <person name="Vasireddy R."/>
            <person name="Vasireddy S."/>
            <person name="Smith T."/>
            <person name="Brown-Elliott B.A."/>
            <person name="Wallace R.J.Jr."/>
            <person name="Hasan N.A."/>
            <person name="Reischl U."/>
            <person name="Sanchez S."/>
        </authorList>
    </citation>
    <scope>NUCLEOTIDE SEQUENCE [LARGE SCALE GENOMIC DNA]</scope>
    <source>
        <strain evidence="2 3">1559</strain>
    </source>
</reference>
<organism evidence="2 3">
    <name type="scientific">Mycobacteroides franklinii</name>
    <dbReference type="NCBI Taxonomy" id="948102"/>
    <lineage>
        <taxon>Bacteria</taxon>
        <taxon>Bacillati</taxon>
        <taxon>Actinomycetota</taxon>
        <taxon>Actinomycetes</taxon>
        <taxon>Mycobacteriales</taxon>
        <taxon>Mycobacteriaceae</taxon>
        <taxon>Mycobacteroides</taxon>
    </lineage>
</organism>
<keyword evidence="1" id="KW-1133">Transmembrane helix</keyword>
<proteinExistence type="predicted"/>
<name>A0A1S1L1X4_9MYCO</name>
<comment type="caution">
    <text evidence="2">The sequence shown here is derived from an EMBL/GenBank/DDBJ whole genome shotgun (WGS) entry which is preliminary data.</text>
</comment>
<evidence type="ECO:0000313" key="3">
    <source>
        <dbReference type="Proteomes" id="UP000179616"/>
    </source>
</evidence>
<keyword evidence="1" id="KW-0812">Transmembrane</keyword>
<feature type="transmembrane region" description="Helical" evidence="1">
    <location>
        <begin position="47"/>
        <end position="64"/>
    </location>
</feature>
<dbReference type="EMBL" id="MLIK01000019">
    <property type="protein sequence ID" value="OHU20884.1"/>
    <property type="molecule type" value="Genomic_DNA"/>
</dbReference>
<evidence type="ECO:0000313" key="2">
    <source>
        <dbReference type="EMBL" id="OHU20884.1"/>
    </source>
</evidence>
<dbReference type="Proteomes" id="UP000179616">
    <property type="component" value="Unassembled WGS sequence"/>
</dbReference>
<dbReference type="AlphaFoldDB" id="A0A1S1L1X4"/>
<keyword evidence="1" id="KW-0472">Membrane</keyword>
<feature type="transmembrane region" description="Helical" evidence="1">
    <location>
        <begin position="21"/>
        <end position="41"/>
    </location>
</feature>